<dbReference type="InterPro" id="IPR040278">
    <property type="entry name" value="UPF0426"/>
</dbReference>
<feature type="compositionally biased region" description="Low complexity" evidence="1">
    <location>
        <begin position="41"/>
        <end position="52"/>
    </location>
</feature>
<organism evidence="2 3">
    <name type="scientific">Chlorella sorokiniana</name>
    <name type="common">Freshwater green alga</name>
    <dbReference type="NCBI Taxonomy" id="3076"/>
    <lineage>
        <taxon>Eukaryota</taxon>
        <taxon>Viridiplantae</taxon>
        <taxon>Chlorophyta</taxon>
        <taxon>core chlorophytes</taxon>
        <taxon>Trebouxiophyceae</taxon>
        <taxon>Chlorellales</taxon>
        <taxon>Chlorellaceae</taxon>
        <taxon>Chlorella clade</taxon>
        <taxon>Chlorella</taxon>
    </lineage>
</organism>
<dbReference type="Pfam" id="PF26369">
    <property type="entry name" value="UPF0426"/>
    <property type="match status" value="1"/>
</dbReference>
<feature type="region of interest" description="Disordered" evidence="1">
    <location>
        <begin position="25"/>
        <end position="78"/>
    </location>
</feature>
<evidence type="ECO:0000313" key="2">
    <source>
        <dbReference type="EMBL" id="PRW60851.1"/>
    </source>
</evidence>
<evidence type="ECO:0000313" key="3">
    <source>
        <dbReference type="Proteomes" id="UP000239899"/>
    </source>
</evidence>
<evidence type="ECO:0000256" key="1">
    <source>
        <dbReference type="SAM" id="MobiDB-lite"/>
    </source>
</evidence>
<name>A0A2P6U3G8_CHLSO</name>
<accession>A0A2P6U3G8</accession>
<dbReference type="STRING" id="3076.A0A2P6U3G8"/>
<reference evidence="2 3" key="1">
    <citation type="journal article" date="2018" name="Plant J.">
        <title>Genome sequences of Chlorella sorokiniana UTEX 1602 and Micractinium conductrix SAG 241.80: implications to maltose excretion by a green alga.</title>
        <authorList>
            <person name="Arriola M.B."/>
            <person name="Velmurugan N."/>
            <person name="Zhang Y."/>
            <person name="Plunkett M.H."/>
            <person name="Hondzo H."/>
            <person name="Barney B.M."/>
        </authorList>
    </citation>
    <scope>NUCLEOTIDE SEQUENCE [LARGE SCALE GENOMIC DNA]</scope>
    <source>
        <strain evidence="3">UTEX 1602</strain>
    </source>
</reference>
<dbReference type="AlphaFoldDB" id="A0A2P6U3G8"/>
<sequence length="142" mass="14223">MLSSASLRAASLPGVGLELKGLLRSTSSLPAPPRVHRDGQRSAVRAAASASGGRPGGSGSGGGGAAGSSSSSGPIDTPILKAAAGDPIAFWGGVFAGALGLDLRQDPLKTWVEQTAAEAGLRYQATVQRLEAERQARASYDP</sequence>
<proteinExistence type="predicted"/>
<comment type="caution">
    <text evidence="2">The sequence shown here is derived from an EMBL/GenBank/DDBJ whole genome shotgun (WGS) entry which is preliminary data.</text>
</comment>
<dbReference type="Proteomes" id="UP000239899">
    <property type="component" value="Unassembled WGS sequence"/>
</dbReference>
<feature type="compositionally biased region" description="Gly residues" evidence="1">
    <location>
        <begin position="53"/>
        <end position="66"/>
    </location>
</feature>
<dbReference type="PANTHER" id="PTHR35996">
    <property type="entry name" value="OSJNBA0038O10.25 PROTEIN"/>
    <property type="match status" value="1"/>
</dbReference>
<gene>
    <name evidence="2" type="ORF">C2E21_0941</name>
</gene>
<dbReference type="OrthoDB" id="784484at2759"/>
<dbReference type="EMBL" id="LHPG02000002">
    <property type="protein sequence ID" value="PRW60851.1"/>
    <property type="molecule type" value="Genomic_DNA"/>
</dbReference>
<protein>
    <submittedName>
        <fullName evidence="2">UPF0426 chloroplastic</fullName>
    </submittedName>
</protein>
<keyword evidence="3" id="KW-1185">Reference proteome</keyword>
<dbReference type="PANTHER" id="PTHR35996:SF1">
    <property type="entry name" value="OS04G0528100 PROTEIN"/>
    <property type="match status" value="1"/>
</dbReference>